<evidence type="ECO:0000313" key="1">
    <source>
        <dbReference type="EMBL" id="QHU20609.1"/>
    </source>
</evidence>
<accession>A0A6C0KSM6</accession>
<sequence>MKTLPKYILNKLTTSEKNKLQSLLDKHHKTGEKMVEVQAIASMAMRKETKEHPGQPWTAATQRKINQGFKYEMIAFKASDELKAYMEEMRKKY</sequence>
<protein>
    <submittedName>
        <fullName evidence="1">Uncharacterized protein</fullName>
    </submittedName>
</protein>
<dbReference type="AlphaFoldDB" id="A0A6C0KSM6"/>
<dbReference type="EMBL" id="MN740969">
    <property type="protein sequence ID" value="QHU20609.1"/>
    <property type="molecule type" value="Genomic_DNA"/>
</dbReference>
<reference evidence="1" key="1">
    <citation type="journal article" date="2020" name="Nature">
        <title>Giant virus diversity and host interactions through global metagenomics.</title>
        <authorList>
            <person name="Schulz F."/>
            <person name="Roux S."/>
            <person name="Paez-Espino D."/>
            <person name="Jungbluth S."/>
            <person name="Walsh D.A."/>
            <person name="Denef V.J."/>
            <person name="McMahon K.D."/>
            <person name="Konstantinidis K.T."/>
            <person name="Eloe-Fadrosh E.A."/>
            <person name="Kyrpides N.C."/>
            <person name="Woyke T."/>
        </authorList>
    </citation>
    <scope>NUCLEOTIDE SEQUENCE</scope>
    <source>
        <strain evidence="1">GVMAG-S-3300013093-109</strain>
    </source>
</reference>
<proteinExistence type="predicted"/>
<name>A0A6C0KSM6_9ZZZZ</name>
<organism evidence="1">
    <name type="scientific">viral metagenome</name>
    <dbReference type="NCBI Taxonomy" id="1070528"/>
    <lineage>
        <taxon>unclassified sequences</taxon>
        <taxon>metagenomes</taxon>
        <taxon>organismal metagenomes</taxon>
    </lineage>
</organism>